<accession>A0A1M6JCF3</accession>
<reference evidence="2" key="1">
    <citation type="submission" date="2016-11" db="EMBL/GenBank/DDBJ databases">
        <authorList>
            <person name="Varghese N."/>
            <person name="Submissions S."/>
        </authorList>
    </citation>
    <scope>NUCLEOTIDE SEQUENCE [LARGE SCALE GENOMIC DNA]</scope>
    <source>
        <strain evidence="2">DSM 16478</strain>
    </source>
</reference>
<gene>
    <name evidence="1" type="ORF">SAMN04488007_0355</name>
</gene>
<name>A0A1M6JCF3_9FLAO</name>
<dbReference type="RefSeq" id="WP_170861916.1">
    <property type="nucleotide sequence ID" value="NZ_CANLFZ010000002.1"/>
</dbReference>
<keyword evidence="2" id="KW-1185">Reference proteome</keyword>
<dbReference type="Proteomes" id="UP000184314">
    <property type="component" value="Unassembled WGS sequence"/>
</dbReference>
<sequence>MYFKKINKAFLWLKRKVILLIAAFMVGISNVIYQEEKMINGNFIKTEQKQEEDSD</sequence>
<organism evidence="1 2">
    <name type="scientific">Maribacter aquivivus</name>
    <dbReference type="NCBI Taxonomy" id="228958"/>
    <lineage>
        <taxon>Bacteria</taxon>
        <taxon>Pseudomonadati</taxon>
        <taxon>Bacteroidota</taxon>
        <taxon>Flavobacteriia</taxon>
        <taxon>Flavobacteriales</taxon>
        <taxon>Flavobacteriaceae</taxon>
        <taxon>Maribacter</taxon>
    </lineage>
</organism>
<dbReference type="AlphaFoldDB" id="A0A1M6JCF3"/>
<dbReference type="EMBL" id="FQZX01000001">
    <property type="protein sequence ID" value="SHJ44302.1"/>
    <property type="molecule type" value="Genomic_DNA"/>
</dbReference>
<protein>
    <submittedName>
        <fullName evidence="1">Uncharacterized protein</fullName>
    </submittedName>
</protein>
<dbReference type="STRING" id="228958.SAMN04488007_0355"/>
<proteinExistence type="predicted"/>
<evidence type="ECO:0000313" key="2">
    <source>
        <dbReference type="Proteomes" id="UP000184314"/>
    </source>
</evidence>
<evidence type="ECO:0000313" key="1">
    <source>
        <dbReference type="EMBL" id="SHJ44302.1"/>
    </source>
</evidence>